<gene>
    <name evidence="1" type="ORF">SERLA73DRAFT_156090</name>
</gene>
<keyword evidence="2" id="KW-1185">Reference proteome</keyword>
<accession>F8QCV9</accession>
<protein>
    <recommendedName>
        <fullName evidence="3">Fungal-type protein kinase domain-containing protein</fullName>
    </recommendedName>
</protein>
<organism evidence="2">
    <name type="scientific">Serpula lacrymans var. lacrymans (strain S7.3)</name>
    <name type="common">Dry rot fungus</name>
    <dbReference type="NCBI Taxonomy" id="936435"/>
    <lineage>
        <taxon>Eukaryota</taxon>
        <taxon>Fungi</taxon>
        <taxon>Dikarya</taxon>
        <taxon>Basidiomycota</taxon>
        <taxon>Agaricomycotina</taxon>
        <taxon>Agaricomycetes</taxon>
        <taxon>Agaricomycetidae</taxon>
        <taxon>Boletales</taxon>
        <taxon>Coniophorineae</taxon>
        <taxon>Serpulaceae</taxon>
        <taxon>Serpula</taxon>
    </lineage>
</organism>
<dbReference type="HOGENOM" id="CLU_1156977_0_0_1"/>
<dbReference type="EMBL" id="GL945490">
    <property type="protein sequence ID" value="EGN93974.1"/>
    <property type="molecule type" value="Genomic_DNA"/>
</dbReference>
<dbReference type="InParanoid" id="F8QCV9"/>
<evidence type="ECO:0008006" key="3">
    <source>
        <dbReference type="Google" id="ProtNLM"/>
    </source>
</evidence>
<reference evidence="2" key="1">
    <citation type="journal article" date="2011" name="Science">
        <title>The plant cell wall-decomposing machinery underlies the functional diversity of forest fungi.</title>
        <authorList>
            <person name="Eastwood D.C."/>
            <person name="Floudas D."/>
            <person name="Binder M."/>
            <person name="Majcherczyk A."/>
            <person name="Schneider P."/>
            <person name="Aerts A."/>
            <person name="Asiegbu F.O."/>
            <person name="Baker S.E."/>
            <person name="Barry K."/>
            <person name="Bendiksby M."/>
            <person name="Blumentritt M."/>
            <person name="Coutinho P.M."/>
            <person name="Cullen D."/>
            <person name="de Vries R.P."/>
            <person name="Gathman A."/>
            <person name="Goodell B."/>
            <person name="Henrissat B."/>
            <person name="Ihrmark K."/>
            <person name="Kauserud H."/>
            <person name="Kohler A."/>
            <person name="LaButti K."/>
            <person name="Lapidus A."/>
            <person name="Lavin J.L."/>
            <person name="Lee Y.-H."/>
            <person name="Lindquist E."/>
            <person name="Lilly W."/>
            <person name="Lucas S."/>
            <person name="Morin E."/>
            <person name="Murat C."/>
            <person name="Oguiza J.A."/>
            <person name="Park J."/>
            <person name="Pisabarro A.G."/>
            <person name="Riley R."/>
            <person name="Rosling A."/>
            <person name="Salamov A."/>
            <person name="Schmidt O."/>
            <person name="Schmutz J."/>
            <person name="Skrede I."/>
            <person name="Stenlid J."/>
            <person name="Wiebenga A."/>
            <person name="Xie X."/>
            <person name="Kuees U."/>
            <person name="Hibbett D.S."/>
            <person name="Hoffmeister D."/>
            <person name="Hoegberg N."/>
            <person name="Martin F."/>
            <person name="Grigoriev I.V."/>
            <person name="Watkinson S.C."/>
        </authorList>
    </citation>
    <scope>NUCLEOTIDE SEQUENCE [LARGE SCALE GENOMIC DNA]</scope>
    <source>
        <strain evidence="2">strain S7.3</strain>
    </source>
</reference>
<dbReference type="AlphaFoldDB" id="F8QCV9"/>
<proteinExistence type="predicted"/>
<sequence length="240" mass="27013">MGISIPEISVKFFSDNATSQLKGVEVAKVKQALLGKGHIKDGRWVAFKSDTAKSTDEEEKSLVPLTDVITKIYERSGLGETSKRTMYMHSPNSTSESVLSNSTCPVAATLSSTTPINPRSHKGPTNSTISWDEIMAVPTQFKKKANVHKIVWSLHHVLRSDPCQALHLPWIFQGKVVLLMVHYRIIFQEVDLPIYTLRRPLPLLSRRGKRPPKHVRFAFKISVIGNKGIAEKSFFMSWLY</sequence>
<evidence type="ECO:0000313" key="1">
    <source>
        <dbReference type="EMBL" id="EGN93974.1"/>
    </source>
</evidence>
<dbReference type="STRING" id="936435.F8QCV9"/>
<dbReference type="Proteomes" id="UP000008063">
    <property type="component" value="Unassembled WGS sequence"/>
</dbReference>
<name>F8QCV9_SERL3</name>
<evidence type="ECO:0000313" key="2">
    <source>
        <dbReference type="Proteomes" id="UP000008063"/>
    </source>
</evidence>